<keyword evidence="2" id="KW-1185">Reference proteome</keyword>
<dbReference type="RefSeq" id="WP_086901269.1">
    <property type="nucleotide sequence ID" value="NZ_CP021358.1"/>
</dbReference>
<evidence type="ECO:0000313" key="2">
    <source>
        <dbReference type="Proteomes" id="UP000194457"/>
    </source>
</evidence>
<dbReference type="Proteomes" id="UP000194457">
    <property type="component" value="Chromosome"/>
</dbReference>
<dbReference type="AlphaFoldDB" id="A0A240URL2"/>
<sequence>MASTPTLLLCQIYKSPRQEEMFLYVDRTKGLEVVPEALLEGFGAPQSIMMMVMTPERQLARVDTARVIEALKEKGYYLQMPPGGDARTRDLAFDVSARFDDRTPE</sequence>
<dbReference type="Gene3D" id="3.10.510.20">
    <property type="entry name" value="YcgL domain"/>
    <property type="match status" value="1"/>
</dbReference>
<dbReference type="InterPro" id="IPR038068">
    <property type="entry name" value="YcgL-like_sf"/>
</dbReference>
<dbReference type="PANTHER" id="PTHR38109">
    <property type="entry name" value="PROTEIN YCGL"/>
    <property type="match status" value="1"/>
</dbReference>
<accession>A0A240URL2</accession>
<evidence type="ECO:0000313" key="1">
    <source>
        <dbReference type="EMBL" id="ART64131.1"/>
    </source>
</evidence>
<dbReference type="KEGG" id="kma:B9H00_14605"/>
<dbReference type="EMBL" id="CP021358">
    <property type="protein sequence ID" value="ART64131.1"/>
    <property type="molecule type" value="Genomic_DNA"/>
</dbReference>
<dbReference type="HAMAP" id="MF_01866">
    <property type="entry name" value="UPF0745"/>
    <property type="match status" value="1"/>
</dbReference>
<dbReference type="Pfam" id="PF05166">
    <property type="entry name" value="YcgL"/>
    <property type="match status" value="1"/>
</dbReference>
<dbReference type="PROSITE" id="PS51648">
    <property type="entry name" value="YCGL"/>
    <property type="match status" value="1"/>
</dbReference>
<dbReference type="PANTHER" id="PTHR38109:SF1">
    <property type="entry name" value="PROTEIN YCGL"/>
    <property type="match status" value="1"/>
</dbReference>
<protein>
    <submittedName>
        <fullName evidence="1">Uncharacterized protein</fullName>
    </submittedName>
</protein>
<dbReference type="InterPro" id="IPR027354">
    <property type="entry name" value="YcgL_dom"/>
</dbReference>
<name>A0A240URL2_9GAMM</name>
<reference evidence="1 2" key="1">
    <citation type="submission" date="2017-05" db="EMBL/GenBank/DDBJ databases">
        <authorList>
            <person name="Song R."/>
            <person name="Chenine A.L."/>
            <person name="Ruprecht R.M."/>
        </authorList>
    </citation>
    <scope>NUCLEOTIDE SEQUENCE [LARGE SCALE GENOMIC DNA]</scope>
    <source>
        <strain evidence="1">SW32</strain>
    </source>
</reference>
<proteinExistence type="inferred from homology"/>
<dbReference type="SUPFAM" id="SSF160191">
    <property type="entry name" value="YcgL-like"/>
    <property type="match status" value="1"/>
</dbReference>
<dbReference type="OrthoDB" id="7062382at2"/>
<gene>
    <name evidence="1" type="ORF">B9H00_14605</name>
</gene>
<organism evidence="1 2">
    <name type="scientific">Kushneria marisflavi</name>
    <dbReference type="NCBI Taxonomy" id="157779"/>
    <lineage>
        <taxon>Bacteria</taxon>
        <taxon>Pseudomonadati</taxon>
        <taxon>Pseudomonadota</taxon>
        <taxon>Gammaproteobacteria</taxon>
        <taxon>Oceanospirillales</taxon>
        <taxon>Halomonadaceae</taxon>
        <taxon>Kushneria</taxon>
    </lineage>
</organism>